<evidence type="ECO:0000313" key="13">
    <source>
        <dbReference type="EMBL" id="JAP61138.1"/>
    </source>
</evidence>
<evidence type="ECO:0000256" key="6">
    <source>
        <dbReference type="ARBA" id="ARBA00023136"/>
    </source>
</evidence>
<dbReference type="GO" id="GO:0005886">
    <property type="term" value="C:plasma membrane"/>
    <property type="evidence" value="ECO:0007669"/>
    <property type="project" value="TreeGrafter"/>
</dbReference>
<feature type="transmembrane region" description="Helical" evidence="12">
    <location>
        <begin position="212"/>
        <end position="231"/>
    </location>
</feature>
<comment type="similarity">
    <text evidence="2 9">Belongs to the sodium:neurotransmitter symporter (SNF) (TC 2.A.22) family.</text>
</comment>
<feature type="region of interest" description="Disordered" evidence="11">
    <location>
        <begin position="691"/>
        <end position="753"/>
    </location>
</feature>
<evidence type="ECO:0000256" key="9">
    <source>
        <dbReference type="RuleBase" id="RU003732"/>
    </source>
</evidence>
<feature type="transmembrane region" description="Helical" evidence="12">
    <location>
        <begin position="121"/>
        <end position="149"/>
    </location>
</feature>
<feature type="transmembrane region" description="Helical" evidence="12">
    <location>
        <begin position="380"/>
        <end position="406"/>
    </location>
</feature>
<evidence type="ECO:0000256" key="10">
    <source>
        <dbReference type="SAM" id="Coils"/>
    </source>
</evidence>
<dbReference type="PANTHER" id="PTHR11616">
    <property type="entry name" value="SODIUM/CHLORIDE DEPENDENT TRANSPORTER"/>
    <property type="match status" value="1"/>
</dbReference>
<evidence type="ECO:0000256" key="2">
    <source>
        <dbReference type="ARBA" id="ARBA00006459"/>
    </source>
</evidence>
<dbReference type="InterPro" id="IPR000175">
    <property type="entry name" value="Na/ntran_symport"/>
</dbReference>
<evidence type="ECO:0000256" key="8">
    <source>
        <dbReference type="PIRSR" id="PIRSR600175-1"/>
    </source>
</evidence>
<dbReference type="PRINTS" id="PR00176">
    <property type="entry name" value="NANEUSMPORT"/>
</dbReference>
<feature type="transmembrane region" description="Helical" evidence="12">
    <location>
        <begin position="243"/>
        <end position="261"/>
    </location>
</feature>
<evidence type="ECO:0000256" key="11">
    <source>
        <dbReference type="SAM" id="MobiDB-lite"/>
    </source>
</evidence>
<organism evidence="13">
    <name type="scientific">Schistocephalus solidus</name>
    <name type="common">Tapeworm</name>
    <dbReference type="NCBI Taxonomy" id="70667"/>
    <lineage>
        <taxon>Eukaryota</taxon>
        <taxon>Metazoa</taxon>
        <taxon>Spiralia</taxon>
        <taxon>Lophotrochozoa</taxon>
        <taxon>Platyhelminthes</taxon>
        <taxon>Cestoda</taxon>
        <taxon>Eucestoda</taxon>
        <taxon>Diphyllobothriidea</taxon>
        <taxon>Diphyllobothriidae</taxon>
        <taxon>Schistocephalus</taxon>
    </lineage>
</organism>
<reference evidence="13" key="1">
    <citation type="submission" date="2016-01" db="EMBL/GenBank/DDBJ databases">
        <title>Reference transcriptome for the parasite Schistocephalus solidus: insights into the molecular evolution of parasitism.</title>
        <authorList>
            <person name="Hebert F.O."/>
            <person name="Grambauer S."/>
            <person name="Barber I."/>
            <person name="Landry C.R."/>
            <person name="Aubin-Horth N."/>
        </authorList>
    </citation>
    <scope>NUCLEOTIDE SEQUENCE</scope>
</reference>
<feature type="binding site" evidence="8">
    <location>
        <position position="328"/>
    </location>
    <ligand>
        <name>Na(+)</name>
        <dbReference type="ChEBI" id="CHEBI:29101"/>
        <label>1</label>
    </ligand>
</feature>
<feature type="coiled-coil region" evidence="10">
    <location>
        <begin position="587"/>
        <end position="614"/>
    </location>
</feature>
<dbReference type="InterPro" id="IPR037272">
    <property type="entry name" value="SNS_sf"/>
</dbReference>
<dbReference type="PROSITE" id="PS50267">
    <property type="entry name" value="NA_NEUROTRAN_SYMP_3"/>
    <property type="match status" value="1"/>
</dbReference>
<dbReference type="PROSITE" id="PS00610">
    <property type="entry name" value="NA_NEUROTRAN_SYMP_1"/>
    <property type="match status" value="1"/>
</dbReference>
<keyword evidence="5 12" id="KW-1133">Transmembrane helix</keyword>
<feature type="compositionally biased region" description="Low complexity" evidence="11">
    <location>
        <begin position="691"/>
        <end position="700"/>
    </location>
</feature>
<feature type="binding site" evidence="8">
    <location>
        <position position="62"/>
    </location>
    <ligand>
        <name>Na(+)</name>
        <dbReference type="ChEBI" id="CHEBI:29101"/>
        <label>1</label>
    </ligand>
</feature>
<keyword evidence="6 12" id="KW-0472">Membrane</keyword>
<keyword evidence="4 9" id="KW-0812">Transmembrane</keyword>
<keyword evidence="8" id="KW-0915">Sodium</keyword>
<feature type="compositionally biased region" description="Basic and acidic residues" evidence="11">
    <location>
        <begin position="743"/>
        <end position="753"/>
    </location>
</feature>
<dbReference type="SUPFAM" id="SSF161070">
    <property type="entry name" value="SNF-like"/>
    <property type="match status" value="1"/>
</dbReference>
<protein>
    <recommendedName>
        <fullName evidence="9">Transporter</fullName>
    </recommendedName>
</protein>
<feature type="binding site" evidence="8">
    <location>
        <position position="397"/>
    </location>
    <ligand>
        <name>Na(+)</name>
        <dbReference type="ChEBI" id="CHEBI:29101"/>
        <label>1</label>
    </ligand>
</feature>
<dbReference type="GO" id="GO:0089718">
    <property type="term" value="P:amino acid import across plasma membrane"/>
    <property type="evidence" value="ECO:0007669"/>
    <property type="project" value="TreeGrafter"/>
</dbReference>
<dbReference type="Pfam" id="PF00209">
    <property type="entry name" value="SNF"/>
    <property type="match status" value="1"/>
</dbReference>
<feature type="transmembrane region" description="Helical" evidence="12">
    <location>
        <begin position="462"/>
        <end position="481"/>
    </location>
</feature>
<feature type="transmembrane region" description="Helical" evidence="12">
    <location>
        <begin position="289"/>
        <end position="310"/>
    </location>
</feature>
<comment type="subcellular location">
    <subcellularLocation>
        <location evidence="1">Membrane</location>
        <topology evidence="1">Multi-pass membrane protein</topology>
    </subcellularLocation>
</comment>
<evidence type="ECO:0000256" key="4">
    <source>
        <dbReference type="ARBA" id="ARBA00022692"/>
    </source>
</evidence>
<keyword evidence="7" id="KW-0325">Glycoprotein</keyword>
<feature type="transmembrane region" description="Helical" evidence="12">
    <location>
        <begin position="502"/>
        <end position="521"/>
    </location>
</feature>
<evidence type="ECO:0000256" key="1">
    <source>
        <dbReference type="ARBA" id="ARBA00004141"/>
    </source>
</evidence>
<feature type="transmembrane region" description="Helical" evidence="12">
    <location>
        <begin position="78"/>
        <end position="100"/>
    </location>
</feature>
<feature type="transmembrane region" description="Helical" evidence="12">
    <location>
        <begin position="47"/>
        <end position="66"/>
    </location>
</feature>
<feature type="binding site" evidence="8">
    <location>
        <position position="393"/>
    </location>
    <ligand>
        <name>Na(+)</name>
        <dbReference type="ChEBI" id="CHEBI:29101"/>
        <label>1</label>
    </ligand>
</feature>
<feature type="transmembrane region" description="Helical" evidence="12">
    <location>
        <begin position="322"/>
        <end position="348"/>
    </location>
</feature>
<evidence type="ECO:0000256" key="7">
    <source>
        <dbReference type="ARBA" id="ARBA00023180"/>
    </source>
</evidence>
<keyword evidence="10" id="KW-0175">Coiled coil</keyword>
<proteinExistence type="inferred from homology"/>
<dbReference type="PANTHER" id="PTHR11616:SF321">
    <property type="entry name" value="SODIUM-DEPENDENT NUTRIENT AMINO ACID TRANSPORTER 1-RELATED"/>
    <property type="match status" value="1"/>
</dbReference>
<accession>A0A0V0J682</accession>
<feature type="binding site" evidence="8">
    <location>
        <position position="57"/>
    </location>
    <ligand>
        <name>Na(+)</name>
        <dbReference type="ChEBI" id="CHEBI:29101"/>
        <label>1</label>
    </ligand>
</feature>
<keyword evidence="9" id="KW-0769">Symport</keyword>
<dbReference type="AlphaFoldDB" id="A0A0V0J682"/>
<keyword evidence="8" id="KW-0479">Metal-binding</keyword>
<name>A0A0V0J682_SCHSO</name>
<feature type="binding site" evidence="8">
    <location>
        <position position="58"/>
    </location>
    <ligand>
        <name>Na(+)</name>
        <dbReference type="ChEBI" id="CHEBI:29101"/>
        <label>1</label>
    </ligand>
</feature>
<keyword evidence="3 9" id="KW-0813">Transport</keyword>
<feature type="binding site" evidence="8">
    <location>
        <position position="296"/>
    </location>
    <ligand>
        <name>Na(+)</name>
        <dbReference type="ChEBI" id="CHEBI:29101"/>
        <label>1</label>
    </ligand>
</feature>
<dbReference type="EMBL" id="GEEE01002087">
    <property type="protein sequence ID" value="JAP61138.1"/>
    <property type="molecule type" value="Transcribed_RNA"/>
</dbReference>
<evidence type="ECO:0000256" key="5">
    <source>
        <dbReference type="ARBA" id="ARBA00022989"/>
    </source>
</evidence>
<dbReference type="GO" id="GO:0046872">
    <property type="term" value="F:metal ion binding"/>
    <property type="evidence" value="ECO:0007669"/>
    <property type="project" value="UniProtKB-KW"/>
</dbReference>
<dbReference type="GO" id="GO:0005283">
    <property type="term" value="F:amino acid:sodium symporter activity"/>
    <property type="evidence" value="ECO:0007669"/>
    <property type="project" value="TreeGrafter"/>
</dbReference>
<evidence type="ECO:0000256" key="3">
    <source>
        <dbReference type="ARBA" id="ARBA00022448"/>
    </source>
</evidence>
<sequence>MNPALQKQPDEANSEISKIDRDDTSSTIQVTYDQENRPGRGTWGGKIEFILTCVSFAVGLGNVWRFPYLCFKNGGGAFLIPYVIMLAAMGLPLFFMEFAFGQFASVGPVSIWSISPLFKGVGYAMTTVAWLIQVYYNVIVAQAFLYLFVSFNSRPPWSSCGNWWNNPITCLDQTNSTNTTVPLKETTSASSEYYYNYILRLSSGIDEIGTPVWHLTLCLLLAWILCCLVLIKGVKSLGKTSYFTAIFPYIMLTILLIRVALLPGSLEGVKYYLTPDFSKLKDATAWTDAATQLFFSLSCCNGGLIALSSYNKFNNNCCRDAILVACINCLTSIYAGFVVFSTLGFMAVTRGVGIADVAASGPGLVFVVYPEAINQMPLPVLWAVFFFLMLVTLGLGSEFPLVETLLSTAQDEFRQYGYLQTKASQMIFRVCLCSFNFLIALPMVCNGGFYLLNLIDSALSGYPLLFICLAEVTVICYVYGLNQFRRDIELMTTVRPNWYWRITWLVITPLTAIGLIIFKIVTERPLTLDKYEYPAWAQVFGRLIGVFPIVCIPAWFIFKYCREGGWIVLREFFKPTHTWGPAEDEHRNEFLSQVREREQQKKQQQEDVETGENKLFTSQLSLGGSKLNSATCLRTTASCLALSAAQADEPSFFQSKLSIAEKLTYAHAKDLVKRGGPDFLNSSEAIAAAAAEGADTTDAANEADDEVKDSSTVGQSGPVPQFTLEEPSPKPRRSKRKAPSFSDLRDTLPKREG</sequence>
<evidence type="ECO:0000256" key="12">
    <source>
        <dbReference type="SAM" id="Phobius"/>
    </source>
</evidence>
<gene>
    <name evidence="13" type="ORF">TR149275</name>
</gene>
<feature type="transmembrane region" description="Helical" evidence="12">
    <location>
        <begin position="533"/>
        <end position="558"/>
    </location>
</feature>
<feature type="transmembrane region" description="Helical" evidence="12">
    <location>
        <begin position="427"/>
        <end position="450"/>
    </location>
</feature>